<dbReference type="Gene3D" id="1.10.287.70">
    <property type="match status" value="1"/>
</dbReference>
<evidence type="ECO:0000256" key="9">
    <source>
        <dbReference type="ARBA" id="ARBA00023170"/>
    </source>
</evidence>
<sequence>MGSQPSFYKRVQPNSYFTRIIYPLGEWSQEEYEISDFKGKEIIVGAFNCSVFSELGTMDSDSEAAATKGAEIKLLQEIFKRLNLTYRIKVPSDGDPWGRLVRGKWSGGVLKMVNKGDVDIAICGLWITYPKEVSGITMSYPLGQLCMRLLVPKPKLLSTKWYDIVSPFQGSLWMSIIAVIIIGAFLLQIFKKFSRLDQSDKGHNFLICLLQVISIFLLSGVLKTKRGALRQLVTWLVVFSFVLTTCFSSGLISNLTSPRYTKKIETIEDLYRNGFFWTTSTVPDLEVMFNQEDYWQNLWTKRLRVIPLEEEVERLMMSGKLVKYGKQYKEAFFFEEHFNKEVLEEFEVASYCNQKYFFSFANRRGSPYIESFRKFIHRFHNGGLIEKEMNHAVNELVLHQPYVKEVLRMTKGRMGVPQVLSLNNLRGAFFIWSIGIAASMVSFAIEKYFSQWIKCIDI</sequence>
<keyword evidence="12" id="KW-0407">Ion channel</keyword>
<keyword evidence="10" id="KW-0325">Glycoprotein</keyword>
<dbReference type="GO" id="GO:0050906">
    <property type="term" value="P:detection of stimulus involved in sensory perception"/>
    <property type="evidence" value="ECO:0007669"/>
    <property type="project" value="UniProtKB-ARBA"/>
</dbReference>
<evidence type="ECO:0000256" key="5">
    <source>
        <dbReference type="ARBA" id="ARBA00022692"/>
    </source>
</evidence>
<evidence type="ECO:0000313" key="17">
    <source>
        <dbReference type="Proteomes" id="UP000494040"/>
    </source>
</evidence>
<feature type="domain" description="Ionotropic glutamate receptor C-terminal" evidence="14">
    <location>
        <begin position="171"/>
        <end position="436"/>
    </location>
</feature>
<evidence type="ECO:0000259" key="14">
    <source>
        <dbReference type="Pfam" id="PF00060"/>
    </source>
</evidence>
<evidence type="ECO:0000256" key="7">
    <source>
        <dbReference type="ARBA" id="ARBA00023065"/>
    </source>
</evidence>
<evidence type="ECO:0000256" key="13">
    <source>
        <dbReference type="SAM" id="Phobius"/>
    </source>
</evidence>
<evidence type="ECO:0000256" key="1">
    <source>
        <dbReference type="ARBA" id="ARBA00004651"/>
    </source>
</evidence>
<dbReference type="InterPro" id="IPR052192">
    <property type="entry name" value="Insect_Ionotropic_Sensory_Rcpt"/>
</dbReference>
<evidence type="ECO:0000256" key="6">
    <source>
        <dbReference type="ARBA" id="ARBA00022989"/>
    </source>
</evidence>
<feature type="transmembrane region" description="Helical" evidence="13">
    <location>
        <begin position="427"/>
        <end position="445"/>
    </location>
</feature>
<name>A0A8I6SLX8_CIMLE</name>
<dbReference type="InterPro" id="IPR019594">
    <property type="entry name" value="Glu/Gly-bd"/>
</dbReference>
<dbReference type="AlphaFoldDB" id="A0A8I6SLX8"/>
<dbReference type="GO" id="GO:0005886">
    <property type="term" value="C:plasma membrane"/>
    <property type="evidence" value="ECO:0007669"/>
    <property type="project" value="UniProtKB-SubCell"/>
</dbReference>
<evidence type="ECO:0000313" key="16">
    <source>
        <dbReference type="EnsemblMetazoa" id="XP_024085601.1"/>
    </source>
</evidence>
<keyword evidence="6 13" id="KW-1133">Transmembrane helix</keyword>
<keyword evidence="4" id="KW-1003">Cell membrane</keyword>
<protein>
    <recommendedName>
        <fullName evidence="18">Ionotropic receptor</fullName>
    </recommendedName>
</protein>
<feature type="domain" description="Ionotropic glutamate receptor L-glutamate and glycine-binding" evidence="15">
    <location>
        <begin position="62"/>
        <end position="154"/>
    </location>
</feature>
<dbReference type="RefSeq" id="XP_024085601.1">
    <property type="nucleotide sequence ID" value="XM_024229833.1"/>
</dbReference>
<evidence type="ECO:0000259" key="15">
    <source>
        <dbReference type="Pfam" id="PF10613"/>
    </source>
</evidence>
<evidence type="ECO:0000256" key="8">
    <source>
        <dbReference type="ARBA" id="ARBA00023136"/>
    </source>
</evidence>
<dbReference type="SUPFAM" id="SSF53850">
    <property type="entry name" value="Periplasmic binding protein-like II"/>
    <property type="match status" value="1"/>
</dbReference>
<keyword evidence="5 13" id="KW-0812">Transmembrane</keyword>
<keyword evidence="17" id="KW-1185">Reference proteome</keyword>
<evidence type="ECO:0000256" key="2">
    <source>
        <dbReference type="ARBA" id="ARBA00008685"/>
    </source>
</evidence>
<evidence type="ECO:0000256" key="3">
    <source>
        <dbReference type="ARBA" id="ARBA00022448"/>
    </source>
</evidence>
<keyword evidence="3" id="KW-0813">Transport</keyword>
<keyword evidence="11" id="KW-1071">Ligand-gated ion channel</keyword>
<evidence type="ECO:0000256" key="4">
    <source>
        <dbReference type="ARBA" id="ARBA00022475"/>
    </source>
</evidence>
<dbReference type="OrthoDB" id="6620638at2759"/>
<accession>A0A8I6SLX8</accession>
<evidence type="ECO:0008006" key="18">
    <source>
        <dbReference type="Google" id="ProtNLM"/>
    </source>
</evidence>
<keyword evidence="8 13" id="KW-0472">Membrane</keyword>
<dbReference type="KEGG" id="clec:106660995"/>
<proteinExistence type="inferred from homology"/>
<dbReference type="OMA" id="VFFYELK"/>
<evidence type="ECO:0000256" key="12">
    <source>
        <dbReference type="ARBA" id="ARBA00023303"/>
    </source>
</evidence>
<dbReference type="Gene3D" id="3.40.190.10">
    <property type="entry name" value="Periplasmic binding protein-like II"/>
    <property type="match status" value="1"/>
</dbReference>
<feature type="transmembrane region" description="Helical" evidence="13">
    <location>
        <begin position="202"/>
        <end position="221"/>
    </location>
</feature>
<keyword evidence="7" id="KW-0406">Ion transport</keyword>
<comment type="subcellular location">
    <subcellularLocation>
        <location evidence="1">Cell membrane</location>
        <topology evidence="1">Multi-pass membrane protein</topology>
    </subcellularLocation>
</comment>
<organism evidence="16 17">
    <name type="scientific">Cimex lectularius</name>
    <name type="common">Bed bug</name>
    <name type="synonym">Acanthia lectularia</name>
    <dbReference type="NCBI Taxonomy" id="79782"/>
    <lineage>
        <taxon>Eukaryota</taxon>
        <taxon>Metazoa</taxon>
        <taxon>Ecdysozoa</taxon>
        <taxon>Arthropoda</taxon>
        <taxon>Hexapoda</taxon>
        <taxon>Insecta</taxon>
        <taxon>Pterygota</taxon>
        <taxon>Neoptera</taxon>
        <taxon>Paraneoptera</taxon>
        <taxon>Hemiptera</taxon>
        <taxon>Heteroptera</taxon>
        <taxon>Panheteroptera</taxon>
        <taxon>Cimicomorpha</taxon>
        <taxon>Cimicidae</taxon>
        <taxon>Cimex</taxon>
    </lineage>
</organism>
<dbReference type="Pfam" id="PF00060">
    <property type="entry name" value="Lig_chan"/>
    <property type="match status" value="1"/>
</dbReference>
<dbReference type="PANTHER" id="PTHR42643:SF40">
    <property type="entry name" value="IONOTROPIC RECEPTOR 41A-RELATED"/>
    <property type="match status" value="1"/>
</dbReference>
<dbReference type="EnsemblMetazoa" id="XM_024229833.1">
    <property type="protein sequence ID" value="XP_024085601.1"/>
    <property type="gene ID" value="LOC106660995"/>
</dbReference>
<dbReference type="InterPro" id="IPR001320">
    <property type="entry name" value="Iontro_rcpt_C"/>
</dbReference>
<dbReference type="Proteomes" id="UP000494040">
    <property type="component" value="Unassembled WGS sequence"/>
</dbReference>
<reference evidence="16" key="1">
    <citation type="submission" date="2022-01" db="UniProtKB">
        <authorList>
            <consortium name="EnsemblMetazoa"/>
        </authorList>
    </citation>
    <scope>IDENTIFICATION</scope>
</reference>
<evidence type="ECO:0000256" key="11">
    <source>
        <dbReference type="ARBA" id="ARBA00023286"/>
    </source>
</evidence>
<feature type="transmembrane region" description="Helical" evidence="13">
    <location>
        <begin position="170"/>
        <end position="190"/>
    </location>
</feature>
<feature type="transmembrane region" description="Helical" evidence="13">
    <location>
        <begin position="233"/>
        <end position="252"/>
    </location>
</feature>
<comment type="similarity">
    <text evidence="2">Belongs to the glutamate-gated ion channel (TC 1.A.10.1) family.</text>
</comment>
<dbReference type="PANTHER" id="PTHR42643">
    <property type="entry name" value="IONOTROPIC RECEPTOR 20A-RELATED"/>
    <property type="match status" value="1"/>
</dbReference>
<keyword evidence="9" id="KW-0675">Receptor</keyword>
<dbReference type="GO" id="GO:0015276">
    <property type="term" value="F:ligand-gated monoatomic ion channel activity"/>
    <property type="evidence" value="ECO:0007669"/>
    <property type="project" value="InterPro"/>
</dbReference>
<dbReference type="Pfam" id="PF10613">
    <property type="entry name" value="Lig_chan-Glu_bd"/>
    <property type="match status" value="1"/>
</dbReference>
<evidence type="ECO:0000256" key="10">
    <source>
        <dbReference type="ARBA" id="ARBA00023180"/>
    </source>
</evidence>
<dbReference type="GeneID" id="106660995"/>